<name>A0A8J6TSQ7_9BACT</name>
<sequence>MAATDITQIKIGTHKVGIVGLQSAVEELAPDFGHESDDTVAAELLKRLSKQNYIPAKVRESYGRAFVRELRKFLGQPYQKDSHKILEIKVLGPGCAQCDRLEKDVLDVLSEMNQAADLEHVRDIKEIAKYGVMGMPALIINGRIMGWGKPPSKSKIKAWLEEAN</sequence>
<dbReference type="PANTHER" id="PTHR36450:SF1">
    <property type="entry name" value="THIOREDOXIN"/>
    <property type="match status" value="1"/>
</dbReference>
<comment type="caution">
    <text evidence="2">The sequence shown here is derived from an EMBL/GenBank/DDBJ whole genome shotgun (WGS) entry which is preliminary data.</text>
</comment>
<dbReference type="AlphaFoldDB" id="A0A8J6TSQ7"/>
<dbReference type="EMBL" id="JACNIG010000226">
    <property type="protein sequence ID" value="MBC8432485.1"/>
    <property type="molecule type" value="Genomic_DNA"/>
</dbReference>
<dbReference type="Gene3D" id="3.40.30.10">
    <property type="entry name" value="Glutaredoxin"/>
    <property type="match status" value="1"/>
</dbReference>
<proteinExistence type="predicted"/>
<dbReference type="InterPro" id="IPR036249">
    <property type="entry name" value="Thioredoxin-like_sf"/>
</dbReference>
<dbReference type="PANTHER" id="PTHR36450">
    <property type="entry name" value="THIOREDOXIN"/>
    <property type="match status" value="1"/>
</dbReference>
<reference evidence="2 3" key="1">
    <citation type="submission" date="2020-08" db="EMBL/GenBank/DDBJ databases">
        <title>Bridging the membrane lipid divide: bacteria of the FCB group superphylum have the potential to synthesize archaeal ether lipids.</title>
        <authorList>
            <person name="Villanueva L."/>
            <person name="Von Meijenfeldt F.A.B."/>
            <person name="Westbye A.B."/>
            <person name="Yadav S."/>
            <person name="Hopmans E.C."/>
            <person name="Dutilh B.E."/>
            <person name="Sinninghe Damste J.S."/>
        </authorList>
    </citation>
    <scope>NUCLEOTIDE SEQUENCE [LARGE SCALE GENOMIC DNA]</scope>
    <source>
        <strain evidence="2">NIOZ-UU17</strain>
    </source>
</reference>
<feature type="domain" description="Thioredoxin-like fold" evidence="1">
    <location>
        <begin position="87"/>
        <end position="161"/>
    </location>
</feature>
<dbReference type="Proteomes" id="UP000605201">
    <property type="component" value="Unassembled WGS sequence"/>
</dbReference>
<evidence type="ECO:0000259" key="1">
    <source>
        <dbReference type="Pfam" id="PF13192"/>
    </source>
</evidence>
<dbReference type="InterPro" id="IPR005243">
    <property type="entry name" value="THIRX-like_proc"/>
</dbReference>
<evidence type="ECO:0000313" key="2">
    <source>
        <dbReference type="EMBL" id="MBC8432485.1"/>
    </source>
</evidence>
<organism evidence="2 3">
    <name type="scientific">Candidatus Desulfatibia vada</name>
    <dbReference type="NCBI Taxonomy" id="2841696"/>
    <lineage>
        <taxon>Bacteria</taxon>
        <taxon>Pseudomonadati</taxon>
        <taxon>Thermodesulfobacteriota</taxon>
        <taxon>Desulfobacteria</taxon>
        <taxon>Desulfobacterales</taxon>
        <taxon>Desulfobacterales incertae sedis</taxon>
        <taxon>Candidatus Desulfatibia</taxon>
    </lineage>
</organism>
<dbReference type="Pfam" id="PF13192">
    <property type="entry name" value="Thioredoxin_3"/>
    <property type="match status" value="1"/>
</dbReference>
<gene>
    <name evidence="2" type="ORF">H8D96_11260</name>
</gene>
<dbReference type="NCBIfam" id="TIGR00412">
    <property type="entry name" value="redox_disulf_2"/>
    <property type="match status" value="1"/>
</dbReference>
<evidence type="ECO:0000313" key="3">
    <source>
        <dbReference type="Proteomes" id="UP000605201"/>
    </source>
</evidence>
<dbReference type="InterPro" id="IPR012336">
    <property type="entry name" value="Thioredoxin-like_fold"/>
</dbReference>
<protein>
    <submittedName>
        <fullName evidence="2">Thioredoxin family protein</fullName>
    </submittedName>
</protein>
<accession>A0A8J6TSQ7</accession>
<dbReference type="SUPFAM" id="SSF52833">
    <property type="entry name" value="Thioredoxin-like"/>
    <property type="match status" value="1"/>
</dbReference>